<dbReference type="PANTHER" id="PTHR45977:SF4">
    <property type="entry name" value="RING-TYPE DOMAIN-CONTAINING PROTEIN"/>
    <property type="match status" value="1"/>
</dbReference>
<dbReference type="EMBL" id="OW240916">
    <property type="protein sequence ID" value="CAH2292240.1"/>
    <property type="molecule type" value="Genomic_DNA"/>
</dbReference>
<evidence type="ECO:0000313" key="16">
    <source>
        <dbReference type="Proteomes" id="UP001295444"/>
    </source>
</evidence>
<keyword evidence="7 12" id="KW-0863">Zinc-finger</keyword>
<evidence type="ECO:0000256" key="6">
    <source>
        <dbReference type="ARBA" id="ARBA00022723"/>
    </source>
</evidence>
<feature type="region of interest" description="Disordered" evidence="13">
    <location>
        <begin position="81"/>
        <end position="145"/>
    </location>
</feature>
<keyword evidence="9" id="KW-0862">Zinc</keyword>
<keyword evidence="11" id="KW-0472">Membrane</keyword>
<evidence type="ECO:0000259" key="14">
    <source>
        <dbReference type="PROSITE" id="PS50089"/>
    </source>
</evidence>
<evidence type="ECO:0000256" key="4">
    <source>
        <dbReference type="ARBA" id="ARBA00022679"/>
    </source>
</evidence>
<evidence type="ECO:0000256" key="11">
    <source>
        <dbReference type="ARBA" id="ARBA00023136"/>
    </source>
</evidence>
<dbReference type="AlphaFoldDB" id="A0AAD1W7E4"/>
<evidence type="ECO:0000256" key="1">
    <source>
        <dbReference type="ARBA" id="ARBA00000900"/>
    </source>
</evidence>
<dbReference type="PANTHER" id="PTHR45977">
    <property type="entry name" value="TARGET OF ERK KINASE MPK-1"/>
    <property type="match status" value="1"/>
</dbReference>
<keyword evidence="16" id="KW-1185">Reference proteome</keyword>
<feature type="compositionally biased region" description="Acidic residues" evidence="13">
    <location>
        <begin position="24"/>
        <end position="39"/>
    </location>
</feature>
<comment type="catalytic activity">
    <reaction evidence="1">
        <text>S-ubiquitinyl-[E2 ubiquitin-conjugating enzyme]-L-cysteine + [acceptor protein]-L-lysine = [E2 ubiquitin-conjugating enzyme]-L-cysteine + N(6)-ubiquitinyl-[acceptor protein]-L-lysine.</text>
        <dbReference type="EC" id="2.3.2.27"/>
    </reaction>
</comment>
<evidence type="ECO:0000256" key="2">
    <source>
        <dbReference type="ARBA" id="ARBA00004141"/>
    </source>
</evidence>
<dbReference type="GO" id="GO:0016020">
    <property type="term" value="C:membrane"/>
    <property type="evidence" value="ECO:0007669"/>
    <property type="project" value="UniProtKB-SubCell"/>
</dbReference>
<keyword evidence="5" id="KW-0812">Transmembrane</keyword>
<dbReference type="GO" id="GO:0008270">
    <property type="term" value="F:zinc ion binding"/>
    <property type="evidence" value="ECO:0007669"/>
    <property type="project" value="UniProtKB-KW"/>
</dbReference>
<dbReference type="GO" id="GO:0016567">
    <property type="term" value="P:protein ubiquitination"/>
    <property type="evidence" value="ECO:0007669"/>
    <property type="project" value="TreeGrafter"/>
</dbReference>
<organism evidence="15 16">
    <name type="scientific">Pelobates cultripes</name>
    <name type="common">Western spadefoot toad</name>
    <dbReference type="NCBI Taxonomy" id="61616"/>
    <lineage>
        <taxon>Eukaryota</taxon>
        <taxon>Metazoa</taxon>
        <taxon>Chordata</taxon>
        <taxon>Craniata</taxon>
        <taxon>Vertebrata</taxon>
        <taxon>Euteleostomi</taxon>
        <taxon>Amphibia</taxon>
        <taxon>Batrachia</taxon>
        <taxon>Anura</taxon>
        <taxon>Pelobatoidea</taxon>
        <taxon>Pelobatidae</taxon>
        <taxon>Pelobates</taxon>
    </lineage>
</organism>
<dbReference type="PROSITE" id="PS50089">
    <property type="entry name" value="ZF_RING_2"/>
    <property type="match status" value="1"/>
</dbReference>
<evidence type="ECO:0000256" key="3">
    <source>
        <dbReference type="ARBA" id="ARBA00012483"/>
    </source>
</evidence>
<dbReference type="SUPFAM" id="SSF57850">
    <property type="entry name" value="RING/U-box"/>
    <property type="match status" value="1"/>
</dbReference>
<dbReference type="InterPro" id="IPR001841">
    <property type="entry name" value="Znf_RING"/>
</dbReference>
<name>A0AAD1W7E4_PELCU</name>
<comment type="subcellular location">
    <subcellularLocation>
        <location evidence="2">Membrane</location>
        <topology evidence="2">Multi-pass membrane protein</topology>
    </subcellularLocation>
</comment>
<keyword evidence="4" id="KW-0808">Transferase</keyword>
<keyword evidence="8" id="KW-0833">Ubl conjugation pathway</keyword>
<evidence type="ECO:0000256" key="13">
    <source>
        <dbReference type="SAM" id="MobiDB-lite"/>
    </source>
</evidence>
<dbReference type="GO" id="GO:0061630">
    <property type="term" value="F:ubiquitin protein ligase activity"/>
    <property type="evidence" value="ECO:0007669"/>
    <property type="project" value="UniProtKB-EC"/>
</dbReference>
<evidence type="ECO:0000313" key="15">
    <source>
        <dbReference type="EMBL" id="CAH2292240.1"/>
    </source>
</evidence>
<evidence type="ECO:0000256" key="5">
    <source>
        <dbReference type="ARBA" id="ARBA00022692"/>
    </source>
</evidence>
<evidence type="ECO:0000256" key="12">
    <source>
        <dbReference type="PROSITE-ProRule" id="PRU00175"/>
    </source>
</evidence>
<keyword evidence="15" id="KW-0436">Ligase</keyword>
<evidence type="ECO:0000256" key="9">
    <source>
        <dbReference type="ARBA" id="ARBA00022833"/>
    </source>
</evidence>
<evidence type="ECO:0000256" key="8">
    <source>
        <dbReference type="ARBA" id="ARBA00022786"/>
    </source>
</evidence>
<gene>
    <name evidence="15" type="ORF">PECUL_23A053495</name>
</gene>
<dbReference type="Pfam" id="PF13639">
    <property type="entry name" value="zf-RING_2"/>
    <property type="match status" value="1"/>
</dbReference>
<dbReference type="EC" id="2.3.2.27" evidence="3"/>
<evidence type="ECO:0000256" key="7">
    <source>
        <dbReference type="ARBA" id="ARBA00022771"/>
    </source>
</evidence>
<feature type="region of interest" description="Disordered" evidence="13">
    <location>
        <begin position="1"/>
        <end position="41"/>
    </location>
</feature>
<dbReference type="GO" id="GO:0006511">
    <property type="term" value="P:ubiquitin-dependent protein catabolic process"/>
    <property type="evidence" value="ECO:0007669"/>
    <property type="project" value="TreeGrafter"/>
</dbReference>
<protein>
    <recommendedName>
        <fullName evidence="3">RING-type E3 ubiquitin transferase</fullName>
        <ecNumber evidence="3">2.3.2.27</ecNumber>
    </recommendedName>
</protein>
<accession>A0AAD1W7E4</accession>
<reference evidence="15" key="1">
    <citation type="submission" date="2022-03" db="EMBL/GenBank/DDBJ databases">
        <authorList>
            <person name="Alioto T."/>
            <person name="Alioto T."/>
            <person name="Gomez Garrido J."/>
        </authorList>
    </citation>
    <scope>NUCLEOTIDE SEQUENCE</scope>
</reference>
<dbReference type="GO" id="GO:0016874">
    <property type="term" value="F:ligase activity"/>
    <property type="evidence" value="ECO:0007669"/>
    <property type="project" value="UniProtKB-KW"/>
</dbReference>
<dbReference type="CDD" id="cd16454">
    <property type="entry name" value="RING-H2_PA-TM-RING"/>
    <property type="match status" value="1"/>
</dbReference>
<proteinExistence type="predicted"/>
<feature type="domain" description="RING-type" evidence="14">
    <location>
        <begin position="168"/>
        <end position="209"/>
    </location>
</feature>
<keyword evidence="6" id="KW-0479">Metal-binding</keyword>
<dbReference type="Gene3D" id="3.30.40.10">
    <property type="entry name" value="Zinc/RING finger domain, C3HC4 (zinc finger)"/>
    <property type="match status" value="1"/>
</dbReference>
<sequence>MERGRRHWASSEPRGTDSSNSGYGDDDVIDLTGNDETESVQDSIIDLTGEEDMENVQSERIGLTGQNFGGGHQPVVIDLTGEENENTPDDGREEIGINRIHHRRRERDQRGRSRSRSPLRSPISPSREEMAGLRQPNSGYFRPSLRQLRHARAVETRRMREQDPPGNCPICLEEYENGQHLLTLPCRHHFHTDCILTWLQQNVSCPICRDRVFFANAGQVCLMRVSYVIDFNPDGSAHASLLARYYK</sequence>
<dbReference type="Proteomes" id="UP001295444">
    <property type="component" value="Chromosome 05"/>
</dbReference>
<keyword evidence="10" id="KW-1133">Transmembrane helix</keyword>
<evidence type="ECO:0000256" key="10">
    <source>
        <dbReference type="ARBA" id="ARBA00022989"/>
    </source>
</evidence>
<dbReference type="SMART" id="SM00184">
    <property type="entry name" value="RING"/>
    <property type="match status" value="1"/>
</dbReference>
<dbReference type="InterPro" id="IPR013083">
    <property type="entry name" value="Znf_RING/FYVE/PHD"/>
</dbReference>